<comment type="caution">
    <text evidence="2">The sequence shown here is derived from an EMBL/GenBank/DDBJ whole genome shotgun (WGS) entry which is preliminary data.</text>
</comment>
<dbReference type="PANTHER" id="PTHR48101:SF1">
    <property type="entry name" value="METHYLMALONYL-COA MUTASE, LARGE SUBUNIT"/>
    <property type="match status" value="1"/>
</dbReference>
<dbReference type="RefSeq" id="WP_251808601.1">
    <property type="nucleotide sequence ID" value="NZ_CP166679.1"/>
</dbReference>
<protein>
    <submittedName>
        <fullName evidence="2">Methylmalonyl-CoA mutase subunit beta</fullName>
    </submittedName>
</protein>
<evidence type="ECO:0000259" key="1">
    <source>
        <dbReference type="Pfam" id="PF01642"/>
    </source>
</evidence>
<dbReference type="InterPro" id="IPR016176">
    <property type="entry name" value="Cbl-dep_enz_cat"/>
</dbReference>
<dbReference type="Gene3D" id="3.20.20.240">
    <property type="entry name" value="Methylmalonyl-CoA mutase"/>
    <property type="match status" value="1"/>
</dbReference>
<proteinExistence type="predicted"/>
<dbReference type="Pfam" id="PF01642">
    <property type="entry name" value="MM_CoA_mutase"/>
    <property type="match status" value="1"/>
</dbReference>
<dbReference type="CDD" id="cd03677">
    <property type="entry name" value="MM_CoA_mutase_beta"/>
    <property type="match status" value="1"/>
</dbReference>
<dbReference type="EMBL" id="JBHUOK010000034">
    <property type="protein sequence ID" value="MFD2791730.1"/>
    <property type="molecule type" value="Genomic_DNA"/>
</dbReference>
<dbReference type="Proteomes" id="UP001597532">
    <property type="component" value="Unassembled WGS sequence"/>
</dbReference>
<sequence length="460" mass="52502">MSNSDLFGDFREISAKEWKQKIQVDLKGEDYNEQLIWESPEGIKIKPFYHSEDMATLNLPNYQTNNSWGIGQAIYAGNTAIANKNAVDAINRGAESIHFTVPSIDIAPKELLKNIDLKTTTIYFNLQFLSDTYCRSILELTGKNPRNIFLNIDIIGNLARSGNWFSNLNQDHKQMDMILGLNHKATLSIDLGLYENAGANRVQQLAYALAHTNEYLNHLERTNKAFLKKALITFKVAIGGNYFFEIAKLRALRMLFSTLAKEYGALPYCHIIAVPTKRNKTLYDYNNNMLRTTTECMSAILGGADTVCNLPYDAIYKKENEFGTRMARNQLLLLKEEAYLNKVGNAPDGSYYIETLTQQLASKALELFKQIEVGGGFLVQLKDHLIQKKIKESSQKEQERFNKKETILVGANKYFTTEDKMKNNLELYPFVKTNARKTLIIPIIEKRLSEEGEQKRLEQE</sequence>
<gene>
    <name evidence="2" type="ORF">ACFS1K_18320</name>
</gene>
<evidence type="ECO:0000313" key="3">
    <source>
        <dbReference type="Proteomes" id="UP001597532"/>
    </source>
</evidence>
<accession>A0ABW5VKC3</accession>
<dbReference type="InterPro" id="IPR006099">
    <property type="entry name" value="MeMalonylCoA_mutase_a/b_cat"/>
</dbReference>
<reference evidence="3" key="1">
    <citation type="journal article" date="2019" name="Int. J. Syst. Evol. Microbiol.">
        <title>The Global Catalogue of Microorganisms (GCM) 10K type strain sequencing project: providing services to taxonomists for standard genome sequencing and annotation.</title>
        <authorList>
            <consortium name="The Broad Institute Genomics Platform"/>
            <consortium name="The Broad Institute Genome Sequencing Center for Infectious Disease"/>
            <person name="Wu L."/>
            <person name="Ma J."/>
        </authorList>
    </citation>
    <scope>NUCLEOTIDE SEQUENCE [LARGE SCALE GENOMIC DNA]</scope>
    <source>
        <strain evidence="3">KCTC 52924</strain>
    </source>
</reference>
<dbReference type="SUPFAM" id="SSF51703">
    <property type="entry name" value="Cobalamin (vitamin B12)-dependent enzymes"/>
    <property type="match status" value="1"/>
</dbReference>
<dbReference type="PANTHER" id="PTHR48101">
    <property type="entry name" value="METHYLMALONYL-COA MUTASE, MITOCHONDRIAL-RELATED"/>
    <property type="match status" value="1"/>
</dbReference>
<keyword evidence="3" id="KW-1185">Reference proteome</keyword>
<evidence type="ECO:0000313" key="2">
    <source>
        <dbReference type="EMBL" id="MFD2791730.1"/>
    </source>
</evidence>
<name>A0ABW5VKC3_9FLAO</name>
<feature type="domain" description="Methylmalonyl-CoA mutase alpha/beta chain catalytic" evidence="1">
    <location>
        <begin position="184"/>
        <end position="425"/>
    </location>
</feature>
<organism evidence="2 3">
    <name type="scientific">Arenibacter antarcticus</name>
    <dbReference type="NCBI Taxonomy" id="2040469"/>
    <lineage>
        <taxon>Bacteria</taxon>
        <taxon>Pseudomonadati</taxon>
        <taxon>Bacteroidota</taxon>
        <taxon>Flavobacteriia</taxon>
        <taxon>Flavobacteriales</taxon>
        <taxon>Flavobacteriaceae</taxon>
        <taxon>Arenibacter</taxon>
    </lineage>
</organism>